<sequence>MAPKREKEETELKVRPSPPLRSSIQHPPRLDRSSRTKRFDRRLEITPPPPTPTRRRQQTAAAERKKVNRCSGCWRKVGLTRFRCRCGDLFCSEHRYSDRHDCSYDYKAAGREAIEYSGFKAVKVRARRGMPVAFADFEDVLSKLIQEKINGGQLVELTEIS</sequence>
<accession>A0ACC0NZI1</accession>
<name>A0ACC0NZI1_RHOML</name>
<protein>
    <submittedName>
        <fullName evidence="1">Uncharacterized protein</fullName>
    </submittedName>
</protein>
<keyword evidence="2" id="KW-1185">Reference proteome</keyword>
<dbReference type="EMBL" id="CM046391">
    <property type="protein sequence ID" value="KAI8558625.1"/>
    <property type="molecule type" value="Genomic_DNA"/>
</dbReference>
<comment type="caution">
    <text evidence="1">The sequence shown here is derived from an EMBL/GenBank/DDBJ whole genome shotgun (WGS) entry which is preliminary data.</text>
</comment>
<reference evidence="1" key="1">
    <citation type="submission" date="2022-02" db="EMBL/GenBank/DDBJ databases">
        <title>Plant Genome Project.</title>
        <authorList>
            <person name="Zhang R.-G."/>
        </authorList>
    </citation>
    <scope>NUCLEOTIDE SEQUENCE</scope>
    <source>
        <strain evidence="1">AT1</strain>
    </source>
</reference>
<evidence type="ECO:0000313" key="1">
    <source>
        <dbReference type="EMBL" id="KAI8558625.1"/>
    </source>
</evidence>
<dbReference type="Proteomes" id="UP001062846">
    <property type="component" value="Chromosome 4"/>
</dbReference>
<organism evidence="1 2">
    <name type="scientific">Rhododendron molle</name>
    <name type="common">Chinese azalea</name>
    <name type="synonym">Azalea mollis</name>
    <dbReference type="NCBI Taxonomy" id="49168"/>
    <lineage>
        <taxon>Eukaryota</taxon>
        <taxon>Viridiplantae</taxon>
        <taxon>Streptophyta</taxon>
        <taxon>Embryophyta</taxon>
        <taxon>Tracheophyta</taxon>
        <taxon>Spermatophyta</taxon>
        <taxon>Magnoliopsida</taxon>
        <taxon>eudicotyledons</taxon>
        <taxon>Gunneridae</taxon>
        <taxon>Pentapetalae</taxon>
        <taxon>asterids</taxon>
        <taxon>Ericales</taxon>
        <taxon>Ericaceae</taxon>
        <taxon>Ericoideae</taxon>
        <taxon>Rhodoreae</taxon>
        <taxon>Rhododendron</taxon>
    </lineage>
</organism>
<evidence type="ECO:0000313" key="2">
    <source>
        <dbReference type="Proteomes" id="UP001062846"/>
    </source>
</evidence>
<gene>
    <name evidence="1" type="ORF">RHMOL_Rhmol04G0110500</name>
</gene>
<proteinExistence type="predicted"/>